<dbReference type="OrthoDB" id="412895at2759"/>
<proteinExistence type="predicted"/>
<evidence type="ECO:0000313" key="4">
    <source>
        <dbReference type="EMBL" id="KAG8469454.1"/>
    </source>
</evidence>
<dbReference type="EMBL" id="JAGTXO010000002">
    <property type="protein sequence ID" value="KAG8469454.1"/>
    <property type="molecule type" value="Genomic_DNA"/>
</dbReference>
<dbReference type="AlphaFoldDB" id="A0A8J5XS21"/>
<keyword evidence="2" id="KW-0812">Transmembrane</keyword>
<dbReference type="InterPro" id="IPR025333">
    <property type="entry name" value="DUF4239"/>
</dbReference>
<dbReference type="Proteomes" id="UP000751190">
    <property type="component" value="Unassembled WGS sequence"/>
</dbReference>
<comment type="caution">
    <text evidence="4">The sequence shown here is derived from an EMBL/GenBank/DDBJ whole genome shotgun (WGS) entry which is preliminary data.</text>
</comment>
<keyword evidence="5" id="KW-1185">Reference proteome</keyword>
<name>A0A8J5XS21_DIALT</name>
<dbReference type="OMA" id="GVINFMS"/>
<evidence type="ECO:0000313" key="5">
    <source>
        <dbReference type="Proteomes" id="UP000751190"/>
    </source>
</evidence>
<sequence length="435" mass="46661">MPMRKFVPAIGAALLVLAACAHGVAGAHRSPHVALFSQVASVRPVAAPRLSLAAPRVRRAPRRSPLIRATTTQQSGEAPAAASAPEERSALGDKTLQRLRADLRANLAKEGESALFDSLRKSSLTRTVAIVLGVSLFAFASAPAMLELLTPLAVVTSASSTATTAVTGVFMVPLGIVFGTMTSMTANVLRQRQLNVREVFYKEVAALDALSNVLAKLFQRDPRRLRATQAAVFRYCELARTQVEPGAVMTDEVLCSFFAQRAALGTINGQLASLSDRETQTAAFNFSPAQASSDAGRAWDLVNTILQLQASRSANVEHEFPFAHFALMAALGLCLPFCFILVVLWGAPDVVCSLGLRVIYTVMCAILAAVFNFLIDMNEPFSGIYAVQPRRLRVVQAGVINFMSRADQQDAQSFDEFIRGYKTLWADPGAGGSSS</sequence>
<evidence type="ECO:0000256" key="3">
    <source>
        <dbReference type="SAM" id="SignalP"/>
    </source>
</evidence>
<accession>A0A8J5XS21</accession>
<keyword evidence="2" id="KW-1133">Transmembrane helix</keyword>
<evidence type="ECO:0000256" key="1">
    <source>
        <dbReference type="SAM" id="MobiDB-lite"/>
    </source>
</evidence>
<feature type="transmembrane region" description="Helical" evidence="2">
    <location>
        <begin position="166"/>
        <end position="189"/>
    </location>
</feature>
<reference evidence="4" key="1">
    <citation type="submission" date="2021-05" db="EMBL/GenBank/DDBJ databases">
        <title>The genome of the haptophyte Pavlova lutheri (Diacronema luteri, Pavlovales) - a model for lipid biosynthesis in eukaryotic algae.</title>
        <authorList>
            <person name="Hulatt C.J."/>
            <person name="Posewitz M.C."/>
        </authorList>
    </citation>
    <scope>NUCLEOTIDE SEQUENCE</scope>
    <source>
        <strain evidence="4">NIVA-4/92</strain>
    </source>
</reference>
<evidence type="ECO:0000256" key="2">
    <source>
        <dbReference type="SAM" id="Phobius"/>
    </source>
</evidence>
<keyword evidence="3" id="KW-0732">Signal</keyword>
<keyword evidence="2" id="KW-0472">Membrane</keyword>
<feature type="transmembrane region" description="Helical" evidence="2">
    <location>
        <begin position="322"/>
        <end position="346"/>
    </location>
</feature>
<gene>
    <name evidence="4" type="ORF">KFE25_005909</name>
</gene>
<organism evidence="4 5">
    <name type="scientific">Diacronema lutheri</name>
    <name type="common">Unicellular marine alga</name>
    <name type="synonym">Monochrysis lutheri</name>
    <dbReference type="NCBI Taxonomy" id="2081491"/>
    <lineage>
        <taxon>Eukaryota</taxon>
        <taxon>Haptista</taxon>
        <taxon>Haptophyta</taxon>
        <taxon>Pavlovophyceae</taxon>
        <taxon>Pavlovales</taxon>
        <taxon>Pavlovaceae</taxon>
        <taxon>Diacronema</taxon>
    </lineage>
</organism>
<dbReference type="Pfam" id="PF14023">
    <property type="entry name" value="Bestrophin-like"/>
    <property type="match status" value="1"/>
</dbReference>
<feature type="transmembrane region" description="Helical" evidence="2">
    <location>
        <begin position="358"/>
        <end position="375"/>
    </location>
</feature>
<dbReference type="PROSITE" id="PS51257">
    <property type="entry name" value="PROKAR_LIPOPROTEIN"/>
    <property type="match status" value="1"/>
</dbReference>
<feature type="transmembrane region" description="Helical" evidence="2">
    <location>
        <begin position="128"/>
        <end position="146"/>
    </location>
</feature>
<feature type="region of interest" description="Disordered" evidence="1">
    <location>
        <begin position="61"/>
        <end position="91"/>
    </location>
</feature>
<feature type="chain" id="PRO_5035212275" evidence="3">
    <location>
        <begin position="27"/>
        <end position="435"/>
    </location>
</feature>
<protein>
    <submittedName>
        <fullName evidence="4">Uncharacterized protein</fullName>
    </submittedName>
</protein>
<feature type="signal peptide" evidence="3">
    <location>
        <begin position="1"/>
        <end position="26"/>
    </location>
</feature>